<proteinExistence type="predicted"/>
<sequence>MASSSFNAPAEELTMLILYVKNHKNEGKDIDELDDDRKRSRDAYFELWVSHALGNDPTNATLFRNEYNNSGDEGRNNAVGNIRTYFSHQNVVQAVAMKMGLTLQGNSWHALQHAPWEERIVNGIRTHEVIEQLWSYLEIARLFERRKESEGKSADRAGQKRKAENLDVVTAKKAFTDEFVHVNGVMNEFEQHIKYCLHTCNKDPVYAPYFALIQSSGYGKSRLIAELAQNTYVIYICLRSSDAHGYPLHTSVADRLVSTLNVMQNEEGALAAIHWFQKFLKASVTVLIEELSAGRLLGPAQLWEMQMNPVDEKAFWVKVLEKANSDSEDSHTPEDIPHQVESIHGLNLFLCFDEARKLLDVEHGTELSPFRLIRRSLKDIQWAQYGFLCAMLDTMGKLANFSPPYKRSNSERIRDERVKLLPPYIDVMTLDALNNNNKVADHPNRRLLFGRPLWASSSCAGKTITEIIEFAKCKLLGGHQPIQRIEILFDKEEDRIAVSLALVGCLVSLDISVQSQLTHLLVGSYMATCIAVSEDRENILVIYPSEPILSEAALRLIEVTDNRTFVLDRLEFSLKNGLVEAGFRGELVARIILILGWQHMLLLSGDALYTQEKSVRDFLNTLFGTYQTLKQRDNRLKSLKLKTTFLQSKLCLTHFVQLNDPPSCQVLKRLFERGAGAILGRNARGGDLLLPVKMNNTSEEQYSFILIQVKNYSTSGQAYTEAATTRLTPFSVFGESELANLDLPYLCFYWSLGATESNSRLQFKSWENFEQHWGVFSLDPFKFLTEDLKTKLYALLCAYINPFDSIWKRRPTIGIEQHRANVKCFFPVEKIQK</sequence>
<dbReference type="OrthoDB" id="2321600at2759"/>
<protein>
    <submittedName>
        <fullName evidence="1">11116_t:CDS:1</fullName>
    </submittedName>
</protein>
<gene>
    <name evidence="1" type="ORF">POCULU_LOCUS1835</name>
</gene>
<evidence type="ECO:0000313" key="1">
    <source>
        <dbReference type="EMBL" id="CAG8486609.1"/>
    </source>
</evidence>
<keyword evidence="2" id="KW-1185">Reference proteome</keyword>
<dbReference type="PANTHER" id="PTHR33266">
    <property type="entry name" value="CHROMOSOME 15, WHOLE GENOME SHOTGUN SEQUENCE"/>
    <property type="match status" value="1"/>
</dbReference>
<evidence type="ECO:0000313" key="2">
    <source>
        <dbReference type="Proteomes" id="UP000789572"/>
    </source>
</evidence>
<dbReference type="AlphaFoldDB" id="A0A9N8WE22"/>
<dbReference type="EMBL" id="CAJVPJ010000150">
    <property type="protein sequence ID" value="CAG8486609.1"/>
    <property type="molecule type" value="Genomic_DNA"/>
</dbReference>
<name>A0A9N8WE22_9GLOM</name>
<dbReference type="Proteomes" id="UP000789572">
    <property type="component" value="Unassembled WGS sequence"/>
</dbReference>
<reference evidence="1" key="1">
    <citation type="submission" date="2021-06" db="EMBL/GenBank/DDBJ databases">
        <authorList>
            <person name="Kallberg Y."/>
            <person name="Tangrot J."/>
            <person name="Rosling A."/>
        </authorList>
    </citation>
    <scope>NUCLEOTIDE SEQUENCE</scope>
    <source>
        <strain evidence="1">IA702</strain>
    </source>
</reference>
<accession>A0A9N8WE22</accession>
<dbReference type="PANTHER" id="PTHR33266:SF1">
    <property type="entry name" value="F-BOX DOMAIN-CONTAINING PROTEIN"/>
    <property type="match status" value="1"/>
</dbReference>
<comment type="caution">
    <text evidence="1">The sequence shown here is derived from an EMBL/GenBank/DDBJ whole genome shotgun (WGS) entry which is preliminary data.</text>
</comment>
<organism evidence="1 2">
    <name type="scientific">Paraglomus occultum</name>
    <dbReference type="NCBI Taxonomy" id="144539"/>
    <lineage>
        <taxon>Eukaryota</taxon>
        <taxon>Fungi</taxon>
        <taxon>Fungi incertae sedis</taxon>
        <taxon>Mucoromycota</taxon>
        <taxon>Glomeromycotina</taxon>
        <taxon>Glomeromycetes</taxon>
        <taxon>Paraglomerales</taxon>
        <taxon>Paraglomeraceae</taxon>
        <taxon>Paraglomus</taxon>
    </lineage>
</organism>